<evidence type="ECO:0000256" key="1">
    <source>
        <dbReference type="ARBA" id="ARBA00001954"/>
    </source>
</evidence>
<feature type="domain" description="TauD/TfdA-like" evidence="4">
    <location>
        <begin position="28"/>
        <end position="316"/>
    </location>
</feature>
<keyword evidence="2" id="KW-0560">Oxidoreductase</keyword>
<protein>
    <submittedName>
        <fullName evidence="5">TauD/TfdA family dioxygenase</fullName>
    </submittedName>
</protein>
<dbReference type="Proteomes" id="UP000523196">
    <property type="component" value="Unassembled WGS sequence"/>
</dbReference>
<sequence length="330" mass="37326">MNRIADIGCGELEELGGARILLGVEGTGMRATEWAEENRADVERLLRENGALLVRGLRFTGSQQFGTVLKTLFGEELVQYTYRSTPRTELRGNVYTATEYHADQTIPQHNENSYSNRWAMRLGFLCTTPAEQGGATPICDSRRILECVPDALRARFEAHGVLYVRNYTDLDIPWTEVFQTDDKGEVEAFCRDNQLDFEWVSDAHLRTRQVNQATAIHPDNGARVWFNQAHLFHVSNLEREVRDSLLATIAEPDLPRNTYYGNGDPIADEDLRTIRALYEAHQVAFQWQRNDLLLLDNMLYSHGRTPFSGNRQVLVGMARIHGSTPGAGIA</sequence>
<dbReference type="GO" id="GO:0016706">
    <property type="term" value="F:2-oxoglutarate-dependent dioxygenase activity"/>
    <property type="evidence" value="ECO:0007669"/>
    <property type="project" value="UniProtKB-ARBA"/>
</dbReference>
<dbReference type="Gene3D" id="3.60.130.10">
    <property type="entry name" value="Clavaminate synthase-like"/>
    <property type="match status" value="1"/>
</dbReference>
<dbReference type="InterPro" id="IPR050411">
    <property type="entry name" value="AlphaKG_dependent_hydroxylases"/>
</dbReference>
<keyword evidence="5" id="KW-0223">Dioxygenase</keyword>
<keyword evidence="6" id="KW-1185">Reference proteome</keyword>
<evidence type="ECO:0000313" key="5">
    <source>
        <dbReference type="EMBL" id="MBB1062078.1"/>
    </source>
</evidence>
<evidence type="ECO:0000256" key="3">
    <source>
        <dbReference type="ARBA" id="ARBA00023194"/>
    </source>
</evidence>
<dbReference type="InterPro" id="IPR003819">
    <property type="entry name" value="TauD/TfdA-like"/>
</dbReference>
<evidence type="ECO:0000259" key="4">
    <source>
        <dbReference type="Pfam" id="PF02668"/>
    </source>
</evidence>
<dbReference type="PANTHER" id="PTHR10696">
    <property type="entry name" value="GAMMA-BUTYROBETAINE HYDROXYLASE-RELATED"/>
    <property type="match status" value="1"/>
</dbReference>
<dbReference type="AlphaFoldDB" id="A0A7W3TPE5"/>
<dbReference type="GO" id="GO:0017000">
    <property type="term" value="P:antibiotic biosynthetic process"/>
    <property type="evidence" value="ECO:0007669"/>
    <property type="project" value="UniProtKB-KW"/>
</dbReference>
<name>A0A7W3TPE5_9GAMM</name>
<keyword evidence="3" id="KW-0045">Antibiotic biosynthesis</keyword>
<reference evidence="5 6" key="1">
    <citation type="submission" date="2020-08" db="EMBL/GenBank/DDBJ databases">
        <authorList>
            <person name="Xu S."/>
            <person name="Li A."/>
        </authorList>
    </citation>
    <scope>NUCLEOTIDE SEQUENCE [LARGE SCALE GENOMIC DNA]</scope>
    <source>
        <strain evidence="5 6">119BY6-57</strain>
    </source>
</reference>
<dbReference type="RefSeq" id="WP_182688831.1">
    <property type="nucleotide sequence ID" value="NZ_JACHTF010000023.1"/>
</dbReference>
<accession>A0A7W3TPE5</accession>
<dbReference type="PANTHER" id="PTHR10696:SF56">
    <property type="entry name" value="TAUD_TFDA-LIKE DOMAIN-CONTAINING PROTEIN"/>
    <property type="match status" value="1"/>
</dbReference>
<evidence type="ECO:0000313" key="6">
    <source>
        <dbReference type="Proteomes" id="UP000523196"/>
    </source>
</evidence>
<dbReference type="InterPro" id="IPR042098">
    <property type="entry name" value="TauD-like_sf"/>
</dbReference>
<evidence type="ECO:0000256" key="2">
    <source>
        <dbReference type="ARBA" id="ARBA00023002"/>
    </source>
</evidence>
<comment type="caution">
    <text evidence="5">The sequence shown here is derived from an EMBL/GenBank/DDBJ whole genome shotgun (WGS) entry which is preliminary data.</text>
</comment>
<dbReference type="EMBL" id="JACHTF010000023">
    <property type="protein sequence ID" value="MBB1062078.1"/>
    <property type="molecule type" value="Genomic_DNA"/>
</dbReference>
<dbReference type="Pfam" id="PF02668">
    <property type="entry name" value="TauD"/>
    <property type="match status" value="1"/>
</dbReference>
<dbReference type="SUPFAM" id="SSF51197">
    <property type="entry name" value="Clavaminate synthase-like"/>
    <property type="match status" value="1"/>
</dbReference>
<gene>
    <name evidence="5" type="ORF">H4F98_16005</name>
</gene>
<organism evidence="5 6">
    <name type="scientific">Marilutibacter spongiae</name>
    <dbReference type="NCBI Taxonomy" id="2025720"/>
    <lineage>
        <taxon>Bacteria</taxon>
        <taxon>Pseudomonadati</taxon>
        <taxon>Pseudomonadota</taxon>
        <taxon>Gammaproteobacteria</taxon>
        <taxon>Lysobacterales</taxon>
        <taxon>Lysobacteraceae</taxon>
        <taxon>Marilutibacter</taxon>
    </lineage>
</organism>
<proteinExistence type="predicted"/>
<comment type="cofactor">
    <cofactor evidence="1">
        <name>Fe(2+)</name>
        <dbReference type="ChEBI" id="CHEBI:29033"/>
    </cofactor>
</comment>